<dbReference type="PANTHER" id="PTHR31302:SF31">
    <property type="entry name" value="PHOSPHODIESTERASE YAEI"/>
    <property type="match status" value="1"/>
</dbReference>
<organism evidence="4 5">
    <name type="scientific">Dictyobacter arantiisoli</name>
    <dbReference type="NCBI Taxonomy" id="2014874"/>
    <lineage>
        <taxon>Bacteria</taxon>
        <taxon>Bacillati</taxon>
        <taxon>Chloroflexota</taxon>
        <taxon>Ktedonobacteria</taxon>
        <taxon>Ktedonobacterales</taxon>
        <taxon>Dictyobacteraceae</taxon>
        <taxon>Dictyobacter</taxon>
    </lineage>
</organism>
<dbReference type="CDD" id="cd07385">
    <property type="entry name" value="MPP_YkuE_C"/>
    <property type="match status" value="1"/>
</dbReference>
<dbReference type="SUPFAM" id="SSF56300">
    <property type="entry name" value="Metallo-dependent phosphatases"/>
    <property type="match status" value="1"/>
</dbReference>
<keyword evidence="5" id="KW-1185">Reference proteome</keyword>
<dbReference type="GO" id="GO:0016020">
    <property type="term" value="C:membrane"/>
    <property type="evidence" value="ECO:0007669"/>
    <property type="project" value="GOC"/>
</dbReference>
<dbReference type="Pfam" id="PF00149">
    <property type="entry name" value="Metallophos"/>
    <property type="match status" value="1"/>
</dbReference>
<accession>A0A5A5TH95</accession>
<protein>
    <submittedName>
        <fullName evidence="4">Metallophosphoesterase</fullName>
    </submittedName>
</protein>
<dbReference type="InterPro" id="IPR004843">
    <property type="entry name" value="Calcineurin-like_PHP"/>
</dbReference>
<dbReference type="RefSeq" id="WP_172632328.1">
    <property type="nucleotide sequence ID" value="NZ_BIXY01000081.1"/>
</dbReference>
<dbReference type="GO" id="GO:0009245">
    <property type="term" value="P:lipid A biosynthetic process"/>
    <property type="evidence" value="ECO:0007669"/>
    <property type="project" value="TreeGrafter"/>
</dbReference>
<gene>
    <name evidence="4" type="ORF">KDI_43010</name>
</gene>
<dbReference type="AlphaFoldDB" id="A0A5A5TH95"/>
<proteinExistence type="predicted"/>
<evidence type="ECO:0000259" key="3">
    <source>
        <dbReference type="Pfam" id="PF00149"/>
    </source>
</evidence>
<keyword evidence="1" id="KW-0479">Metal-binding</keyword>
<dbReference type="Proteomes" id="UP000322530">
    <property type="component" value="Unassembled WGS sequence"/>
</dbReference>
<sequence length="295" mass="33101">MRRRMFVRSSLYAAAGIVVGGGGTAFYAYDLEPAWLDIHTIPIQLPRLDPAFHRYRIVHISDLHTDETFMTVERLTDVVHHINALRPDLVLITGDFVTSFLPSSVRALSPLRLLQAPDGVLAVLGNHDHWAGPQKVRALLHANQVQELPDAIHTLERGSSHAVLHIVGMDDLWADGDHVQSAWDEEYRLTRLLKHIPEQGAAIFMVHEPDFAAVTAAHRRFDLQLSGHSHGGQIRLPLYGSVYTPELAREYPAGMYHIQSLQHYTNRGLGMVPPQLRLNCRPEIVVFELLAPQMG</sequence>
<dbReference type="InterPro" id="IPR051158">
    <property type="entry name" value="Metallophosphoesterase_sf"/>
</dbReference>
<dbReference type="GO" id="GO:0046872">
    <property type="term" value="F:metal ion binding"/>
    <property type="evidence" value="ECO:0007669"/>
    <property type="project" value="UniProtKB-KW"/>
</dbReference>
<dbReference type="Gene3D" id="3.60.21.10">
    <property type="match status" value="1"/>
</dbReference>
<keyword evidence="2" id="KW-0378">Hydrolase</keyword>
<dbReference type="PANTHER" id="PTHR31302">
    <property type="entry name" value="TRANSMEMBRANE PROTEIN WITH METALLOPHOSPHOESTERASE DOMAIN-RELATED"/>
    <property type="match status" value="1"/>
</dbReference>
<evidence type="ECO:0000256" key="1">
    <source>
        <dbReference type="ARBA" id="ARBA00022723"/>
    </source>
</evidence>
<evidence type="ECO:0000313" key="5">
    <source>
        <dbReference type="Proteomes" id="UP000322530"/>
    </source>
</evidence>
<dbReference type="EMBL" id="BIXY01000081">
    <property type="protein sequence ID" value="GCF10737.1"/>
    <property type="molecule type" value="Genomic_DNA"/>
</dbReference>
<dbReference type="InterPro" id="IPR029052">
    <property type="entry name" value="Metallo-depent_PP-like"/>
</dbReference>
<evidence type="ECO:0000313" key="4">
    <source>
        <dbReference type="EMBL" id="GCF10737.1"/>
    </source>
</evidence>
<evidence type="ECO:0000256" key="2">
    <source>
        <dbReference type="ARBA" id="ARBA00022801"/>
    </source>
</evidence>
<name>A0A5A5TH95_9CHLR</name>
<comment type="caution">
    <text evidence="4">The sequence shown here is derived from an EMBL/GenBank/DDBJ whole genome shotgun (WGS) entry which is preliminary data.</text>
</comment>
<dbReference type="GO" id="GO:0008758">
    <property type="term" value="F:UDP-2,3-diacylglucosamine hydrolase activity"/>
    <property type="evidence" value="ECO:0007669"/>
    <property type="project" value="TreeGrafter"/>
</dbReference>
<reference evidence="4 5" key="1">
    <citation type="submission" date="2019-01" db="EMBL/GenBank/DDBJ databases">
        <title>Draft genome sequence of Dictyobacter sp. Uno17.</title>
        <authorList>
            <person name="Wang C.M."/>
            <person name="Zheng Y."/>
            <person name="Sakai Y."/>
            <person name="Abe K."/>
            <person name="Yokota A."/>
            <person name="Yabe S."/>
        </authorList>
    </citation>
    <scope>NUCLEOTIDE SEQUENCE [LARGE SCALE GENOMIC DNA]</scope>
    <source>
        <strain evidence="4 5">Uno17</strain>
    </source>
</reference>
<feature type="domain" description="Calcineurin-like phosphoesterase" evidence="3">
    <location>
        <begin position="56"/>
        <end position="231"/>
    </location>
</feature>